<proteinExistence type="predicted"/>
<feature type="domain" description="Polycystin cation channel PKD1/PKD2" evidence="6">
    <location>
        <begin position="14"/>
        <end position="97"/>
    </location>
</feature>
<evidence type="ECO:0000259" key="6">
    <source>
        <dbReference type="Pfam" id="PF08016"/>
    </source>
</evidence>
<evidence type="ECO:0000256" key="4">
    <source>
        <dbReference type="ARBA" id="ARBA00023136"/>
    </source>
</evidence>
<dbReference type="GO" id="GO:0016020">
    <property type="term" value="C:membrane"/>
    <property type="evidence" value="ECO:0007669"/>
    <property type="project" value="UniProtKB-SubCell"/>
</dbReference>
<dbReference type="Proteomes" id="UP000574390">
    <property type="component" value="Unassembled WGS sequence"/>
</dbReference>
<accession>A0A7J6T7U2</accession>
<feature type="transmembrane region" description="Helical" evidence="5">
    <location>
        <begin position="84"/>
        <end position="105"/>
    </location>
</feature>
<comment type="caution">
    <text evidence="7">The sequence shown here is derived from an EMBL/GenBank/DDBJ whole genome shotgun (WGS) entry which is preliminary data.</text>
</comment>
<dbReference type="AlphaFoldDB" id="A0A7J6T7U2"/>
<feature type="non-terminal residue" evidence="7">
    <location>
        <position position="1"/>
    </location>
</feature>
<dbReference type="InterPro" id="IPR013122">
    <property type="entry name" value="PKD1_2_channel"/>
</dbReference>
<reference evidence="7 8" key="1">
    <citation type="submission" date="2020-04" db="EMBL/GenBank/DDBJ databases">
        <title>Perkinsus olseni comparative genomics.</title>
        <authorList>
            <person name="Bogema D.R."/>
        </authorList>
    </citation>
    <scope>NUCLEOTIDE SEQUENCE [LARGE SCALE GENOMIC DNA]</scope>
    <source>
        <strain evidence="7">ATCC PRA-205</strain>
    </source>
</reference>
<name>A0A7J6T7U2_PEROL</name>
<keyword evidence="3 5" id="KW-1133">Transmembrane helix</keyword>
<evidence type="ECO:0000256" key="2">
    <source>
        <dbReference type="ARBA" id="ARBA00022692"/>
    </source>
</evidence>
<sequence>LAAKAGVPLEKAATILSCICLLAWMKLYKYLALWSPLRMLVQILLRSTRQLLVFGALLVIVVFTGFSFAFYAGLGSVAPEYSNITHAFATAVFSLMMSVSSPYLADCAALITTDGECRLGAV</sequence>
<gene>
    <name evidence="7" type="ORF">FOZ62_020697</name>
</gene>
<keyword evidence="4 5" id="KW-0472">Membrane</keyword>
<evidence type="ECO:0000256" key="3">
    <source>
        <dbReference type="ARBA" id="ARBA00022989"/>
    </source>
</evidence>
<comment type="subcellular location">
    <subcellularLocation>
        <location evidence="1">Membrane</location>
        <topology evidence="1">Multi-pass membrane protein</topology>
    </subcellularLocation>
</comment>
<evidence type="ECO:0000313" key="8">
    <source>
        <dbReference type="Proteomes" id="UP000574390"/>
    </source>
</evidence>
<evidence type="ECO:0000313" key="7">
    <source>
        <dbReference type="EMBL" id="KAF4741314.1"/>
    </source>
</evidence>
<dbReference type="EMBL" id="JABANM010009190">
    <property type="protein sequence ID" value="KAF4741314.1"/>
    <property type="molecule type" value="Genomic_DNA"/>
</dbReference>
<keyword evidence="2 5" id="KW-0812">Transmembrane</keyword>
<dbReference type="Pfam" id="PF08016">
    <property type="entry name" value="PKD_channel"/>
    <property type="match status" value="1"/>
</dbReference>
<feature type="transmembrane region" description="Helical" evidence="5">
    <location>
        <begin position="12"/>
        <end position="31"/>
    </location>
</feature>
<feature type="transmembrane region" description="Helical" evidence="5">
    <location>
        <begin position="51"/>
        <end position="72"/>
    </location>
</feature>
<evidence type="ECO:0000256" key="5">
    <source>
        <dbReference type="SAM" id="Phobius"/>
    </source>
</evidence>
<protein>
    <recommendedName>
        <fullName evidence="6">Polycystin cation channel PKD1/PKD2 domain-containing protein</fullName>
    </recommendedName>
</protein>
<organism evidence="7 8">
    <name type="scientific">Perkinsus olseni</name>
    <name type="common">Perkinsus atlanticus</name>
    <dbReference type="NCBI Taxonomy" id="32597"/>
    <lineage>
        <taxon>Eukaryota</taxon>
        <taxon>Sar</taxon>
        <taxon>Alveolata</taxon>
        <taxon>Perkinsozoa</taxon>
        <taxon>Perkinsea</taxon>
        <taxon>Perkinsida</taxon>
        <taxon>Perkinsidae</taxon>
        <taxon>Perkinsus</taxon>
    </lineage>
</organism>
<evidence type="ECO:0000256" key="1">
    <source>
        <dbReference type="ARBA" id="ARBA00004141"/>
    </source>
</evidence>